<evidence type="ECO:0000259" key="3">
    <source>
        <dbReference type="Pfam" id="PF02481"/>
    </source>
</evidence>
<proteinExistence type="inferred from homology"/>
<dbReference type="InterPro" id="IPR003488">
    <property type="entry name" value="DprA"/>
</dbReference>
<dbReference type="Pfam" id="PF02481">
    <property type="entry name" value="DNA_processg_A"/>
    <property type="match status" value="1"/>
</dbReference>
<sequence>MNTFTDHNPNEGKVLQAILLLCSYFNSNEVKNVKPLSPTEYSRLALWLHRNKYTPADFLTKKEEILSEWVDPRSDFKNPISAERLNDLLGRAASMGFALEKWQQQNVHIISRASRQYPKVIKDQFEDTRPPILYCIGNKELLNNKGVGFVGSRKIDKDDEEATKGYVSDAVSQGYMIVSGAAKGVDETAMITALENGGTAIGIVAESLLKIATNKHYRQAIQEGRLLLISTTYPEARFSAGLAMGRNKYIYVLSEGVIVIKSGTDGGTWTGANENLKKQWVPLLVRDIDEEGNQQLIQKGGIAISPNDINVEEIIHNSLLKTPTISESDSKQAEPMIQDMFTTDLFSSSEESESQQKPETRKEVALPLVEQAVKKEAQKEAVKPAPQQQQPIEKDSESHIEQVQLTEETTVQTAELGLFLDAFYQQLLASPSDTTFTPKMLATAHPELTESIIKQWLNTLDEQGLVKRQGRKLAYKRIKKDSQI</sequence>
<dbReference type="STRING" id="1122207.MUS1_06290"/>
<evidence type="ECO:0000313" key="5">
    <source>
        <dbReference type="Proteomes" id="UP000054058"/>
    </source>
</evidence>
<dbReference type="PANTHER" id="PTHR43022">
    <property type="entry name" value="PROTEIN SMF"/>
    <property type="match status" value="1"/>
</dbReference>
<protein>
    <submittedName>
        <fullName evidence="4">SMF family protein</fullName>
    </submittedName>
</protein>
<accession>X7E0U0</accession>
<evidence type="ECO:0000256" key="2">
    <source>
        <dbReference type="SAM" id="MobiDB-lite"/>
    </source>
</evidence>
<evidence type="ECO:0000256" key="1">
    <source>
        <dbReference type="ARBA" id="ARBA00006525"/>
    </source>
</evidence>
<dbReference type="PANTHER" id="PTHR43022:SF1">
    <property type="entry name" value="PROTEIN SMF"/>
    <property type="match status" value="1"/>
</dbReference>
<dbReference type="AlphaFoldDB" id="X7E0U0"/>
<feature type="domain" description="Smf/DprA SLOG" evidence="3">
    <location>
        <begin position="109"/>
        <end position="304"/>
    </location>
</feature>
<reference evidence="4 5" key="1">
    <citation type="submission" date="2014-01" db="EMBL/GenBank/DDBJ databases">
        <title>Marinomonas ushuaiensis DSM 15871 Genome Sequencing.</title>
        <authorList>
            <person name="Lai Q."/>
            <person name="Shao Z.S."/>
        </authorList>
    </citation>
    <scope>NUCLEOTIDE SEQUENCE [LARGE SCALE GENOMIC DNA]</scope>
    <source>
        <strain evidence="4 5">DSM 15871</strain>
    </source>
</reference>
<dbReference type="OrthoDB" id="9785707at2"/>
<dbReference type="eggNOG" id="COG0758">
    <property type="taxonomic scope" value="Bacteria"/>
</dbReference>
<keyword evidence="5" id="KW-1185">Reference proteome</keyword>
<name>X7E0U0_9GAMM</name>
<gene>
    <name evidence="4" type="ORF">MUS1_06290</name>
</gene>
<dbReference type="EMBL" id="JAMB01000016">
    <property type="protein sequence ID" value="ETX09699.1"/>
    <property type="molecule type" value="Genomic_DNA"/>
</dbReference>
<dbReference type="InterPro" id="IPR057666">
    <property type="entry name" value="DrpA_SLOG"/>
</dbReference>
<comment type="caution">
    <text evidence="4">The sequence shown here is derived from an EMBL/GenBank/DDBJ whole genome shotgun (WGS) entry which is preliminary data.</text>
</comment>
<dbReference type="Gene3D" id="3.40.50.450">
    <property type="match status" value="1"/>
</dbReference>
<comment type="similarity">
    <text evidence="1">Belongs to the DprA/Smf family.</text>
</comment>
<feature type="region of interest" description="Disordered" evidence="2">
    <location>
        <begin position="375"/>
        <end position="396"/>
    </location>
</feature>
<dbReference type="SUPFAM" id="SSF102405">
    <property type="entry name" value="MCP/YpsA-like"/>
    <property type="match status" value="1"/>
</dbReference>
<dbReference type="Proteomes" id="UP000054058">
    <property type="component" value="Unassembled WGS sequence"/>
</dbReference>
<organism evidence="4 5">
    <name type="scientific">Marinomonas ushuaiensis DSM 15871</name>
    <dbReference type="NCBI Taxonomy" id="1122207"/>
    <lineage>
        <taxon>Bacteria</taxon>
        <taxon>Pseudomonadati</taxon>
        <taxon>Pseudomonadota</taxon>
        <taxon>Gammaproteobacteria</taxon>
        <taxon>Oceanospirillales</taxon>
        <taxon>Oceanospirillaceae</taxon>
        <taxon>Marinomonas</taxon>
    </lineage>
</organism>
<dbReference type="RefSeq" id="WP_051436345.1">
    <property type="nucleotide sequence ID" value="NZ_JAMB01000016.1"/>
</dbReference>
<dbReference type="PATRIC" id="fig|1122207.3.peg.2869"/>
<evidence type="ECO:0000313" key="4">
    <source>
        <dbReference type="EMBL" id="ETX09699.1"/>
    </source>
</evidence>
<dbReference type="GO" id="GO:0009294">
    <property type="term" value="P:DNA-mediated transformation"/>
    <property type="evidence" value="ECO:0007669"/>
    <property type="project" value="InterPro"/>
</dbReference>